<evidence type="ECO:0000313" key="21">
    <source>
        <dbReference type="Proteomes" id="UP000219356"/>
    </source>
</evidence>
<sequence length="676" mass="75735">MIRIPIRRWHKWLRPKRLLLLGLGSIITAITGLLLICYLMGPPPMTSKWSTTFYANDDTILGEHYGNTPKRWKSLEEVSPHLIHATILAEDKHFYNHHGFAWKRIFAAALKDLQAGAKVEGASTITQQYAKNLYLTNDKTWTRKLKEAIYTIRLEMFYSKDEILEGYLNSIYYGHGMYGIQAASDYYVDKDPGSLTAAEAALIAGIPKGPSYYSPFQNKKLANERQAYIYGLLQKEGYITEPETLPAVSLSTEQERETIKRAGYFQDHITDELAEVLDMDENEVSDAGYRVYTTMDPELQQQLEHQVADTIPSSADVQTGAVAMNPKTGAIAAMVGGTDYNTSTYNRATSSKRMPGSAFKPFVYYTALKHGFTPTTKLQSEETTFDLPNGEVYAPGNYHGYYANEEITMEEAIAMSDNIYAVKTNMMVGAQNVAADAKKLGIMSDLQAVPSLALGTSPVTVEEMSVAYSRIANGGKPVESYTIEKVVDQQGKTVYTHKPTKQKSRLDAKRLFVLTNLMTGIFDDTLSSYMRVTGATIKDQLSRPYAGKSGTTSSDSWMVGFSPNLVTAVWTGYDDNRSMEKVKELTYSKQIWAGFMENAHKGQPIEAFQPPAGVRGVFIDPDSGLLSSPSCEKRRFTYFVKGTEPKQHCHADIDRDPLQPDEEAPARRKRWFDWLF</sequence>
<protein>
    <submittedName>
        <fullName evidence="20">Penicillin-binding protein, 1A family</fullName>
    </submittedName>
</protein>
<dbReference type="AlphaFoldDB" id="A0A285N4K1"/>
<dbReference type="InterPro" id="IPR012338">
    <property type="entry name" value="Beta-lactam/transpept-like"/>
</dbReference>
<evidence type="ECO:0000256" key="17">
    <source>
        <dbReference type="SAM" id="Phobius"/>
    </source>
</evidence>
<dbReference type="InterPro" id="IPR001264">
    <property type="entry name" value="Glyco_trans_51"/>
</dbReference>
<dbReference type="GO" id="GO:0009252">
    <property type="term" value="P:peptidoglycan biosynthetic process"/>
    <property type="evidence" value="ECO:0007669"/>
    <property type="project" value="UniProtKB-KW"/>
</dbReference>
<evidence type="ECO:0000256" key="2">
    <source>
        <dbReference type="ARBA" id="ARBA00007090"/>
    </source>
</evidence>
<evidence type="ECO:0000259" key="19">
    <source>
        <dbReference type="Pfam" id="PF00912"/>
    </source>
</evidence>
<evidence type="ECO:0000256" key="15">
    <source>
        <dbReference type="ARBA" id="ARBA00034000"/>
    </source>
</evidence>
<evidence type="ECO:0000256" key="11">
    <source>
        <dbReference type="ARBA" id="ARBA00022984"/>
    </source>
</evidence>
<dbReference type="GO" id="GO:0005886">
    <property type="term" value="C:plasma membrane"/>
    <property type="evidence" value="ECO:0007669"/>
    <property type="project" value="UniProtKB-SubCell"/>
</dbReference>
<comment type="subcellular location">
    <subcellularLocation>
        <location evidence="1">Cell membrane</location>
    </subcellularLocation>
</comment>
<dbReference type="FunFam" id="1.10.3810.10:FF:000001">
    <property type="entry name" value="Penicillin-binding protein 1A"/>
    <property type="match status" value="1"/>
</dbReference>
<feature type="transmembrane region" description="Helical" evidence="17">
    <location>
        <begin position="20"/>
        <end position="41"/>
    </location>
</feature>
<dbReference type="InterPro" id="IPR050396">
    <property type="entry name" value="Glycosyltr_51/Transpeptidase"/>
</dbReference>
<evidence type="ECO:0000256" key="8">
    <source>
        <dbReference type="ARBA" id="ARBA00022679"/>
    </source>
</evidence>
<evidence type="ECO:0000256" key="10">
    <source>
        <dbReference type="ARBA" id="ARBA00022960"/>
    </source>
</evidence>
<keyword evidence="6" id="KW-0645">Protease</keyword>
<keyword evidence="11" id="KW-0573">Peptidoglycan synthesis</keyword>
<dbReference type="GO" id="GO:0008360">
    <property type="term" value="P:regulation of cell shape"/>
    <property type="evidence" value="ECO:0007669"/>
    <property type="project" value="UniProtKB-KW"/>
</dbReference>
<dbReference type="SUPFAM" id="SSF53955">
    <property type="entry name" value="Lysozyme-like"/>
    <property type="match status" value="1"/>
</dbReference>
<dbReference type="Pfam" id="PF00912">
    <property type="entry name" value="Transgly"/>
    <property type="match status" value="1"/>
</dbReference>
<evidence type="ECO:0000256" key="12">
    <source>
        <dbReference type="ARBA" id="ARBA00023136"/>
    </source>
</evidence>
<keyword evidence="7" id="KW-0328">Glycosyltransferase</keyword>
<keyword evidence="8" id="KW-0808">Transferase</keyword>
<comment type="similarity">
    <text evidence="2">In the C-terminal section; belongs to the transpeptidase family.</text>
</comment>
<keyword evidence="21" id="KW-1185">Reference proteome</keyword>
<evidence type="ECO:0000256" key="7">
    <source>
        <dbReference type="ARBA" id="ARBA00022676"/>
    </source>
</evidence>
<comment type="catalytic activity">
    <reaction evidence="15">
        <text>Preferential cleavage: (Ac)2-L-Lys-D-Ala-|-D-Ala. Also transpeptidation of peptidyl-alanyl moieties that are N-acyl substituents of D-alanine.</text>
        <dbReference type="EC" id="3.4.16.4"/>
    </reaction>
</comment>
<dbReference type="InterPro" id="IPR036950">
    <property type="entry name" value="PBP_transglycosylase"/>
</dbReference>
<evidence type="ECO:0000256" key="6">
    <source>
        <dbReference type="ARBA" id="ARBA00022670"/>
    </source>
</evidence>
<dbReference type="GO" id="GO:0006508">
    <property type="term" value="P:proteolysis"/>
    <property type="evidence" value="ECO:0007669"/>
    <property type="project" value="UniProtKB-KW"/>
</dbReference>
<reference evidence="21" key="1">
    <citation type="submission" date="2017-09" db="EMBL/GenBank/DDBJ databases">
        <authorList>
            <person name="Varghese N."/>
            <person name="Submissions S."/>
        </authorList>
    </citation>
    <scope>NUCLEOTIDE SEQUENCE [LARGE SCALE GENOMIC DNA]</scope>
    <source>
        <strain evidence="21">CGMCC 1.8913</strain>
    </source>
</reference>
<evidence type="ECO:0000256" key="14">
    <source>
        <dbReference type="ARBA" id="ARBA00023316"/>
    </source>
</evidence>
<dbReference type="EMBL" id="OBEK01000001">
    <property type="protein sequence ID" value="SNZ04405.1"/>
    <property type="molecule type" value="Genomic_DNA"/>
</dbReference>
<accession>A0A285N4K1</accession>
<dbReference type="GO" id="GO:0030288">
    <property type="term" value="C:outer membrane-bounded periplasmic space"/>
    <property type="evidence" value="ECO:0007669"/>
    <property type="project" value="TreeGrafter"/>
</dbReference>
<keyword evidence="12 17" id="KW-0472">Membrane</keyword>
<name>A0A285N4K1_9BACI</name>
<comment type="similarity">
    <text evidence="3">In the N-terminal section; belongs to the glycosyltransferase 51 family.</text>
</comment>
<evidence type="ECO:0000256" key="13">
    <source>
        <dbReference type="ARBA" id="ARBA00023268"/>
    </source>
</evidence>
<dbReference type="OrthoDB" id="9766909at2"/>
<comment type="catalytic activity">
    <reaction evidence="16">
        <text>[GlcNAc-(1-&gt;4)-Mur2Ac(oyl-L-Ala-gamma-D-Glu-L-Lys-D-Ala-D-Ala)](n)-di-trans,octa-cis-undecaprenyl diphosphate + beta-D-GlcNAc-(1-&gt;4)-Mur2Ac(oyl-L-Ala-gamma-D-Glu-L-Lys-D-Ala-D-Ala)-di-trans,octa-cis-undecaprenyl diphosphate = [GlcNAc-(1-&gt;4)-Mur2Ac(oyl-L-Ala-gamma-D-Glu-L-Lys-D-Ala-D-Ala)](n+1)-di-trans,octa-cis-undecaprenyl diphosphate + di-trans,octa-cis-undecaprenyl diphosphate + H(+)</text>
        <dbReference type="Rhea" id="RHEA:23708"/>
        <dbReference type="Rhea" id="RHEA-COMP:9602"/>
        <dbReference type="Rhea" id="RHEA-COMP:9603"/>
        <dbReference type="ChEBI" id="CHEBI:15378"/>
        <dbReference type="ChEBI" id="CHEBI:58405"/>
        <dbReference type="ChEBI" id="CHEBI:60033"/>
        <dbReference type="ChEBI" id="CHEBI:78435"/>
        <dbReference type="EC" id="2.4.99.28"/>
    </reaction>
</comment>
<keyword evidence="17" id="KW-0812">Transmembrane</keyword>
<dbReference type="InterPro" id="IPR023346">
    <property type="entry name" value="Lysozyme-like_dom_sf"/>
</dbReference>
<keyword evidence="5" id="KW-0121">Carboxypeptidase</keyword>
<dbReference type="STRING" id="586416.GZ22_15130"/>
<proteinExistence type="inferred from homology"/>
<keyword evidence="14" id="KW-0961">Cell wall biogenesis/degradation</keyword>
<keyword evidence="10" id="KW-0133">Cell shape</keyword>
<dbReference type="PANTHER" id="PTHR32282:SF11">
    <property type="entry name" value="PENICILLIN-BINDING PROTEIN 1B"/>
    <property type="match status" value="1"/>
</dbReference>
<evidence type="ECO:0000313" key="20">
    <source>
        <dbReference type="EMBL" id="SNZ04405.1"/>
    </source>
</evidence>
<organism evidence="20 21">
    <name type="scientific">Terribacillus aidingensis</name>
    <dbReference type="NCBI Taxonomy" id="586416"/>
    <lineage>
        <taxon>Bacteria</taxon>
        <taxon>Bacillati</taxon>
        <taxon>Bacillota</taxon>
        <taxon>Bacilli</taxon>
        <taxon>Bacillales</taxon>
        <taxon>Bacillaceae</taxon>
        <taxon>Terribacillus</taxon>
    </lineage>
</organism>
<dbReference type="Gene3D" id="3.40.710.10">
    <property type="entry name" value="DD-peptidase/beta-lactamase superfamily"/>
    <property type="match status" value="1"/>
</dbReference>
<keyword evidence="4" id="KW-1003">Cell membrane</keyword>
<dbReference type="GO" id="GO:0009002">
    <property type="term" value="F:serine-type D-Ala-D-Ala carboxypeptidase activity"/>
    <property type="evidence" value="ECO:0007669"/>
    <property type="project" value="UniProtKB-EC"/>
</dbReference>
<dbReference type="SUPFAM" id="SSF56601">
    <property type="entry name" value="beta-lactamase/transpeptidase-like"/>
    <property type="match status" value="1"/>
</dbReference>
<feature type="domain" description="Glycosyl transferase family 51" evidence="19">
    <location>
        <begin position="67"/>
        <end position="230"/>
    </location>
</feature>
<dbReference type="RefSeq" id="WP_143595985.1">
    <property type="nucleotide sequence ID" value="NZ_OBEK01000001.1"/>
</dbReference>
<evidence type="ECO:0000256" key="16">
    <source>
        <dbReference type="ARBA" id="ARBA00049902"/>
    </source>
</evidence>
<evidence type="ECO:0000259" key="18">
    <source>
        <dbReference type="Pfam" id="PF00905"/>
    </source>
</evidence>
<dbReference type="GO" id="GO:0071555">
    <property type="term" value="P:cell wall organization"/>
    <property type="evidence" value="ECO:0007669"/>
    <property type="project" value="UniProtKB-KW"/>
</dbReference>
<evidence type="ECO:0000256" key="5">
    <source>
        <dbReference type="ARBA" id="ARBA00022645"/>
    </source>
</evidence>
<dbReference type="Pfam" id="PF00905">
    <property type="entry name" value="Transpeptidase"/>
    <property type="match status" value="1"/>
</dbReference>
<evidence type="ECO:0000256" key="1">
    <source>
        <dbReference type="ARBA" id="ARBA00004236"/>
    </source>
</evidence>
<keyword evidence="17" id="KW-1133">Transmembrane helix</keyword>
<evidence type="ECO:0000256" key="4">
    <source>
        <dbReference type="ARBA" id="ARBA00022475"/>
    </source>
</evidence>
<dbReference type="Gene3D" id="1.10.3810.10">
    <property type="entry name" value="Biosynthetic peptidoglycan transglycosylase-like"/>
    <property type="match status" value="1"/>
</dbReference>
<dbReference type="InterPro" id="IPR001460">
    <property type="entry name" value="PCN-bd_Tpept"/>
</dbReference>
<keyword evidence="13" id="KW-0511">Multifunctional enzyme</keyword>
<dbReference type="NCBIfam" id="TIGR02074">
    <property type="entry name" value="PBP_1a_fam"/>
    <property type="match status" value="1"/>
</dbReference>
<evidence type="ECO:0000256" key="3">
    <source>
        <dbReference type="ARBA" id="ARBA00007739"/>
    </source>
</evidence>
<gene>
    <name evidence="20" type="ORF">SAMN05421503_0637</name>
</gene>
<dbReference type="Proteomes" id="UP000219356">
    <property type="component" value="Unassembled WGS sequence"/>
</dbReference>
<evidence type="ECO:0000256" key="9">
    <source>
        <dbReference type="ARBA" id="ARBA00022801"/>
    </source>
</evidence>
<feature type="domain" description="Penicillin-binding protein transpeptidase" evidence="18">
    <location>
        <begin position="320"/>
        <end position="570"/>
    </location>
</feature>
<dbReference type="GO" id="GO:0008955">
    <property type="term" value="F:peptidoglycan glycosyltransferase activity"/>
    <property type="evidence" value="ECO:0007669"/>
    <property type="project" value="UniProtKB-EC"/>
</dbReference>
<dbReference type="GO" id="GO:0008658">
    <property type="term" value="F:penicillin binding"/>
    <property type="evidence" value="ECO:0007669"/>
    <property type="project" value="InterPro"/>
</dbReference>
<keyword evidence="9" id="KW-0378">Hydrolase</keyword>
<dbReference type="PANTHER" id="PTHR32282">
    <property type="entry name" value="BINDING PROTEIN TRANSPEPTIDASE, PUTATIVE-RELATED"/>
    <property type="match status" value="1"/>
</dbReference>